<gene>
    <name evidence="1" type="ORF">Fmac_024290</name>
</gene>
<accession>A0ABD1LNZ3</accession>
<organism evidence="1 2">
    <name type="scientific">Flemingia macrophylla</name>
    <dbReference type="NCBI Taxonomy" id="520843"/>
    <lineage>
        <taxon>Eukaryota</taxon>
        <taxon>Viridiplantae</taxon>
        <taxon>Streptophyta</taxon>
        <taxon>Embryophyta</taxon>
        <taxon>Tracheophyta</taxon>
        <taxon>Spermatophyta</taxon>
        <taxon>Magnoliopsida</taxon>
        <taxon>eudicotyledons</taxon>
        <taxon>Gunneridae</taxon>
        <taxon>Pentapetalae</taxon>
        <taxon>rosids</taxon>
        <taxon>fabids</taxon>
        <taxon>Fabales</taxon>
        <taxon>Fabaceae</taxon>
        <taxon>Papilionoideae</taxon>
        <taxon>50 kb inversion clade</taxon>
        <taxon>NPAAA clade</taxon>
        <taxon>indigoferoid/millettioid clade</taxon>
        <taxon>Phaseoleae</taxon>
        <taxon>Flemingia</taxon>
    </lineage>
</organism>
<proteinExistence type="predicted"/>
<sequence>MDFSASDLAFSGSDLDFLSSGGLGADKWYIRSNKWSLSSGFPAGSSWKLTSGEWFWQKVSILAPKS</sequence>
<keyword evidence="2" id="KW-1185">Reference proteome</keyword>
<protein>
    <submittedName>
        <fullName evidence="1">Uncharacterized protein</fullName>
    </submittedName>
</protein>
<evidence type="ECO:0000313" key="1">
    <source>
        <dbReference type="EMBL" id="KAL2325232.1"/>
    </source>
</evidence>
<dbReference type="EMBL" id="JBGMDY010000008">
    <property type="protein sequence ID" value="KAL2325232.1"/>
    <property type="molecule type" value="Genomic_DNA"/>
</dbReference>
<evidence type="ECO:0000313" key="2">
    <source>
        <dbReference type="Proteomes" id="UP001603857"/>
    </source>
</evidence>
<dbReference type="AlphaFoldDB" id="A0ABD1LNZ3"/>
<name>A0ABD1LNZ3_9FABA</name>
<comment type="caution">
    <text evidence="1">The sequence shown here is derived from an EMBL/GenBank/DDBJ whole genome shotgun (WGS) entry which is preliminary data.</text>
</comment>
<dbReference type="Proteomes" id="UP001603857">
    <property type="component" value="Unassembled WGS sequence"/>
</dbReference>
<reference evidence="1 2" key="1">
    <citation type="submission" date="2024-08" db="EMBL/GenBank/DDBJ databases">
        <title>Insights into the chromosomal genome structure of Flemingia macrophylla.</title>
        <authorList>
            <person name="Ding Y."/>
            <person name="Zhao Y."/>
            <person name="Bi W."/>
            <person name="Wu M."/>
            <person name="Zhao G."/>
            <person name="Gong Y."/>
            <person name="Li W."/>
            <person name="Zhang P."/>
        </authorList>
    </citation>
    <scope>NUCLEOTIDE SEQUENCE [LARGE SCALE GENOMIC DNA]</scope>
    <source>
        <strain evidence="1">DYQJB</strain>
        <tissue evidence="1">Leaf</tissue>
    </source>
</reference>